<dbReference type="InParanoid" id="A0A1E1K281"/>
<dbReference type="AlphaFoldDB" id="A0A1E1K281"/>
<evidence type="ECO:0000259" key="2">
    <source>
        <dbReference type="Pfam" id="PF00248"/>
    </source>
</evidence>
<dbReference type="STRING" id="914237.A0A1E1K281"/>
<keyword evidence="1" id="KW-0560">Oxidoreductase</keyword>
<dbReference type="PANTHER" id="PTHR43364">
    <property type="entry name" value="NADH-SPECIFIC METHYLGLYOXAL REDUCTASE-RELATED"/>
    <property type="match status" value="1"/>
</dbReference>
<protein>
    <submittedName>
        <fullName evidence="3">Related to aflatoxin B1-aldehyde reductase GliO-like</fullName>
    </submittedName>
</protein>
<dbReference type="CDD" id="cd19075">
    <property type="entry name" value="AKR_AKR7A1-5"/>
    <property type="match status" value="1"/>
</dbReference>
<feature type="domain" description="NADP-dependent oxidoreductase" evidence="2">
    <location>
        <begin position="198"/>
        <end position="379"/>
    </location>
</feature>
<organism evidence="3 4">
    <name type="scientific">Rhynchosporium graminicola</name>
    <dbReference type="NCBI Taxonomy" id="2792576"/>
    <lineage>
        <taxon>Eukaryota</taxon>
        <taxon>Fungi</taxon>
        <taxon>Dikarya</taxon>
        <taxon>Ascomycota</taxon>
        <taxon>Pezizomycotina</taxon>
        <taxon>Leotiomycetes</taxon>
        <taxon>Helotiales</taxon>
        <taxon>Ploettnerulaceae</taxon>
        <taxon>Rhynchosporium</taxon>
    </lineage>
</organism>
<dbReference type="Pfam" id="PF00248">
    <property type="entry name" value="Aldo_ket_red"/>
    <property type="match status" value="2"/>
</dbReference>
<name>A0A1E1K281_9HELO</name>
<dbReference type="GO" id="GO:0016491">
    <property type="term" value="F:oxidoreductase activity"/>
    <property type="evidence" value="ECO:0007669"/>
    <property type="project" value="UniProtKB-KW"/>
</dbReference>
<dbReference type="GO" id="GO:0005829">
    <property type="term" value="C:cytosol"/>
    <property type="evidence" value="ECO:0007669"/>
    <property type="project" value="TreeGrafter"/>
</dbReference>
<accession>A0A1E1K281</accession>
<dbReference type="InterPro" id="IPR036812">
    <property type="entry name" value="NAD(P)_OxRdtase_dom_sf"/>
</dbReference>
<dbReference type="PANTHER" id="PTHR43364:SF4">
    <property type="entry name" value="NAD(P)-LINKED OXIDOREDUCTASE SUPERFAMILY PROTEIN"/>
    <property type="match status" value="1"/>
</dbReference>
<evidence type="ECO:0000313" key="4">
    <source>
        <dbReference type="Proteomes" id="UP000178129"/>
    </source>
</evidence>
<proteinExistence type="predicted"/>
<dbReference type="Proteomes" id="UP000178129">
    <property type="component" value="Unassembled WGS sequence"/>
</dbReference>
<dbReference type="SUPFAM" id="SSF51430">
    <property type="entry name" value="NAD(P)-linked oxidoreductase"/>
    <property type="match status" value="2"/>
</dbReference>
<gene>
    <name evidence="3" type="ORF">RCO7_00760</name>
</gene>
<dbReference type="Gene3D" id="3.20.20.100">
    <property type="entry name" value="NADP-dependent oxidoreductase domain"/>
    <property type="match status" value="1"/>
</dbReference>
<feature type="domain" description="NADP-dependent oxidoreductase" evidence="2">
    <location>
        <begin position="14"/>
        <end position="120"/>
    </location>
</feature>
<reference evidence="4" key="1">
    <citation type="submission" date="2016-03" db="EMBL/GenBank/DDBJ databases">
        <authorList>
            <person name="Ploux O."/>
        </authorList>
    </citation>
    <scope>NUCLEOTIDE SEQUENCE [LARGE SCALE GENOMIC DNA]</scope>
    <source>
        <strain evidence="4">UK7</strain>
    </source>
</reference>
<dbReference type="InterPro" id="IPR050523">
    <property type="entry name" value="AKR_Detox_Biosynth"/>
</dbReference>
<evidence type="ECO:0000313" key="3">
    <source>
        <dbReference type="EMBL" id="CZS92236.1"/>
    </source>
</evidence>
<dbReference type="InterPro" id="IPR023210">
    <property type="entry name" value="NADP_OxRdtase_dom"/>
</dbReference>
<sequence>MTFGPDTSTGARITSLDDYNTFLDHLQAAGYNEIDTARSYVGGKQEAFTKDAHWKERGLTLATKVYPDKPGKHSREVLTKEFNTSLKELGTDCVDIFYLHAADRSVPFAETLEAVDKLHKDNRLPDELTEAQPTLWGHPEGQVRTARAIELHRLVITVHGKPFLTTLNASPNPTISEDDKADGFDAQAFEVAEVVLTCKFNNWVRPTIYQGMYNAITRSLEHELIPACKKYGLDVVIYNPIAGGLFSGKYKSKDIPTEGRYRQVILQITSPTLPSLRGLKSKLAIDTAVHIGELYRKRYFKDSTFEALRVIEPVVEKHGLTMVETALRWVVNHSALNVKDGTDGVIIGVSSLDQLDQNLKDCEKGPLPEEVLQALDKAWKISQPDTPNYWHLDLKYTYDTRKALLALAK</sequence>
<keyword evidence="4" id="KW-1185">Reference proteome</keyword>
<dbReference type="EMBL" id="FJUW01000005">
    <property type="protein sequence ID" value="CZS92236.1"/>
    <property type="molecule type" value="Genomic_DNA"/>
</dbReference>
<comment type="caution">
    <text evidence="3">The sequence shown here is derived from an EMBL/GenBank/DDBJ whole genome shotgun (WGS) entry which is preliminary data.</text>
</comment>
<evidence type="ECO:0000256" key="1">
    <source>
        <dbReference type="ARBA" id="ARBA00023002"/>
    </source>
</evidence>